<evidence type="ECO:0000313" key="2">
    <source>
        <dbReference type="EMBL" id="MDG5755331.1"/>
    </source>
</evidence>
<dbReference type="GO" id="GO:0016787">
    <property type="term" value="F:hydrolase activity"/>
    <property type="evidence" value="ECO:0007669"/>
    <property type="project" value="UniProtKB-KW"/>
</dbReference>
<dbReference type="EMBL" id="JARULN010000024">
    <property type="protein sequence ID" value="MDG5755331.1"/>
    <property type="molecule type" value="Genomic_DNA"/>
</dbReference>
<gene>
    <name evidence="2" type="ORF">P6P90_15625</name>
</gene>
<dbReference type="Gene3D" id="3.40.50.1820">
    <property type="entry name" value="alpha/beta hydrolase"/>
    <property type="match status" value="1"/>
</dbReference>
<evidence type="ECO:0000259" key="1">
    <source>
        <dbReference type="Pfam" id="PF12695"/>
    </source>
</evidence>
<dbReference type="SUPFAM" id="SSF53474">
    <property type="entry name" value="alpha/beta-Hydrolases"/>
    <property type="match status" value="1"/>
</dbReference>
<dbReference type="Pfam" id="PF12695">
    <property type="entry name" value="Abhydrolase_5"/>
    <property type="match status" value="1"/>
</dbReference>
<sequence>MKKSLKIILLSFIALLVLITAGFLIWAQVAYKPTKEALSLVGKKEDRAMVFGNPNAETGIIFYQGAKVEAEAYSYIGYELQKKGYFTVIPQLPLRFAIFDVNKADEIIKSYPQVRRWYIAGHSLGGAMGARYAYENKDKVAGIMFLAAYPADDLSNTSIPILSVYGERDGVATLSQMKEKEQLLSKNTTLHMIKGGNHAHFGMYGEQKGDNKSTITAKQQQKETIEVMTEWLNRQR</sequence>
<organism evidence="2 3">
    <name type="scientific">Ectobacillus antri</name>
    <dbReference type="NCBI Taxonomy" id="2486280"/>
    <lineage>
        <taxon>Bacteria</taxon>
        <taxon>Bacillati</taxon>
        <taxon>Bacillota</taxon>
        <taxon>Bacilli</taxon>
        <taxon>Bacillales</taxon>
        <taxon>Bacillaceae</taxon>
        <taxon>Ectobacillus</taxon>
    </lineage>
</organism>
<feature type="domain" description="Alpha/beta hydrolase fold-5" evidence="1">
    <location>
        <begin position="59"/>
        <end position="221"/>
    </location>
</feature>
<accession>A0ABT6HAE6</accession>
<proteinExistence type="predicted"/>
<dbReference type="RefSeq" id="WP_124565466.1">
    <property type="nucleotide sequence ID" value="NZ_JARRRY010000022.1"/>
</dbReference>
<keyword evidence="2" id="KW-0378">Hydrolase</keyword>
<keyword evidence="3" id="KW-1185">Reference proteome</keyword>
<dbReference type="Proteomes" id="UP001218246">
    <property type="component" value="Unassembled WGS sequence"/>
</dbReference>
<name>A0ABT6HAE6_9BACI</name>
<reference evidence="2 3" key="1">
    <citation type="submission" date="2023-04" db="EMBL/GenBank/DDBJ databases">
        <title>Ectobacillus antri isolated from activated sludge.</title>
        <authorList>
            <person name="Yan P."/>
            <person name="Liu X."/>
        </authorList>
    </citation>
    <scope>NUCLEOTIDE SEQUENCE [LARGE SCALE GENOMIC DNA]</scope>
    <source>
        <strain evidence="2 3">C18H</strain>
    </source>
</reference>
<comment type="caution">
    <text evidence="2">The sequence shown here is derived from an EMBL/GenBank/DDBJ whole genome shotgun (WGS) entry which is preliminary data.</text>
</comment>
<dbReference type="InterPro" id="IPR029058">
    <property type="entry name" value="AB_hydrolase_fold"/>
</dbReference>
<protein>
    <submittedName>
        <fullName evidence="2">Alpha/beta hydrolase</fullName>
    </submittedName>
</protein>
<evidence type="ECO:0000313" key="3">
    <source>
        <dbReference type="Proteomes" id="UP001218246"/>
    </source>
</evidence>
<dbReference type="InterPro" id="IPR029059">
    <property type="entry name" value="AB_hydrolase_5"/>
</dbReference>